<organism evidence="3 4">
    <name type="scientific">Candidatus Zymogenus saltonus</name>
    <dbReference type="NCBI Taxonomy" id="2844893"/>
    <lineage>
        <taxon>Bacteria</taxon>
        <taxon>Deltaproteobacteria</taxon>
        <taxon>Candidatus Zymogenia</taxon>
        <taxon>Candidatus Zymogeniales</taxon>
        <taxon>Candidatus Zymogenaceae</taxon>
        <taxon>Candidatus Zymogenus</taxon>
    </lineage>
</organism>
<dbReference type="PIRSF" id="PIRSF000429">
    <property type="entry name" value="Ac-CoA_Ac_transf"/>
    <property type="match status" value="1"/>
</dbReference>
<dbReference type="Pfam" id="PF00108">
    <property type="entry name" value="Thiolase_N"/>
    <property type="match status" value="1"/>
</dbReference>
<reference evidence="3" key="2">
    <citation type="submission" date="2021-01" db="EMBL/GenBank/DDBJ databases">
        <authorList>
            <person name="Hahn C.R."/>
            <person name="Youssef N.H."/>
            <person name="Elshahed M."/>
        </authorList>
    </citation>
    <scope>NUCLEOTIDE SEQUENCE</scope>
    <source>
        <strain evidence="3">Zod_Metabat.24</strain>
    </source>
</reference>
<dbReference type="CDD" id="cd00829">
    <property type="entry name" value="SCP-x_thiolase"/>
    <property type="match status" value="1"/>
</dbReference>
<dbReference type="SUPFAM" id="SSF53901">
    <property type="entry name" value="Thiolase-like"/>
    <property type="match status" value="2"/>
</dbReference>
<gene>
    <name evidence="3" type="ORF">JW984_01620</name>
</gene>
<evidence type="ECO:0000259" key="1">
    <source>
        <dbReference type="Pfam" id="PF00108"/>
    </source>
</evidence>
<protein>
    <submittedName>
        <fullName evidence="3">Thiolase family protein</fullName>
    </submittedName>
</protein>
<dbReference type="InterPro" id="IPR016039">
    <property type="entry name" value="Thiolase-like"/>
</dbReference>
<dbReference type="PANTHER" id="PTHR42870:SF1">
    <property type="entry name" value="NON-SPECIFIC LIPID-TRANSFER PROTEIN-LIKE 2"/>
    <property type="match status" value="1"/>
</dbReference>
<dbReference type="PANTHER" id="PTHR42870">
    <property type="entry name" value="ACETYL-COA C-ACETYLTRANSFERASE"/>
    <property type="match status" value="1"/>
</dbReference>
<dbReference type="GO" id="GO:0016747">
    <property type="term" value="F:acyltransferase activity, transferring groups other than amino-acyl groups"/>
    <property type="evidence" value="ECO:0007669"/>
    <property type="project" value="InterPro"/>
</dbReference>
<dbReference type="InterPro" id="IPR020616">
    <property type="entry name" value="Thiolase_N"/>
</dbReference>
<evidence type="ECO:0000259" key="2">
    <source>
        <dbReference type="Pfam" id="PF22691"/>
    </source>
</evidence>
<comment type="caution">
    <text evidence="3">The sequence shown here is derived from an EMBL/GenBank/DDBJ whole genome shotgun (WGS) entry which is preliminary data.</text>
</comment>
<dbReference type="InterPro" id="IPR055140">
    <property type="entry name" value="Thiolase_C_2"/>
</dbReference>
<sequence>MGKRVAIVGFGQTYQRSSRKDVNGPELINEAVRTALEDAGLTIKDIDAIVIGNMDHFEGVNYVDSWSVEGSGGVMKPIFKLTTGGTTGSTVAMAGYYHVASGIFDRVLAIGWEKNSESDTTGAIVTAFNPVWERPRFGGAIAGLAVEASKYMHNYNVTERDGARVAVRERLHALNNPYSHLHQEWMKSMEIEQIVDLLVSSEENQMLAYPLRMSDMCPRTDGAAAVIFASEDIAEKIAPRPAWVVSTHNRHNYSLLGDIDWDNNDTLEGASKAVFKDAGIKEPLKEIDVCELYLPYSYAGLKWMESIGFCGPGEGPKLVWDGVTDMDGELPVNPSGGVMSSNPIGATALLRVGEGALQVMGKAKDRQVKGGDVNYAFTTGFGGCNWADVMLLGKKKPS</sequence>
<dbReference type="Proteomes" id="UP000809273">
    <property type="component" value="Unassembled WGS sequence"/>
</dbReference>
<feature type="domain" description="Thiolase N-terminal" evidence="1">
    <location>
        <begin position="5"/>
        <end position="232"/>
    </location>
</feature>
<evidence type="ECO:0000313" key="4">
    <source>
        <dbReference type="Proteomes" id="UP000809273"/>
    </source>
</evidence>
<dbReference type="InterPro" id="IPR002155">
    <property type="entry name" value="Thiolase"/>
</dbReference>
<dbReference type="Pfam" id="PF22691">
    <property type="entry name" value="Thiolase_C_1"/>
    <property type="match status" value="1"/>
</dbReference>
<reference evidence="3" key="1">
    <citation type="journal article" date="2021" name="Environ. Microbiol.">
        <title>Genomic characterization of three novel Desulfobacterota classes expand the metabolic and phylogenetic diversity of the phylum.</title>
        <authorList>
            <person name="Murphy C.L."/>
            <person name="Biggerstaff J."/>
            <person name="Eichhorn A."/>
            <person name="Ewing E."/>
            <person name="Shahan R."/>
            <person name="Soriano D."/>
            <person name="Stewart S."/>
            <person name="VanMol K."/>
            <person name="Walker R."/>
            <person name="Walters P."/>
            <person name="Elshahed M.S."/>
            <person name="Youssef N.H."/>
        </authorList>
    </citation>
    <scope>NUCLEOTIDE SEQUENCE</scope>
    <source>
        <strain evidence="3">Zod_Metabat.24</strain>
    </source>
</reference>
<evidence type="ECO:0000313" key="3">
    <source>
        <dbReference type="EMBL" id="MBN1571874.1"/>
    </source>
</evidence>
<dbReference type="AlphaFoldDB" id="A0A9D8KD37"/>
<feature type="domain" description="Thiolase C-terminal" evidence="2">
    <location>
        <begin position="267"/>
        <end position="388"/>
    </location>
</feature>
<accession>A0A9D8KD37</accession>
<dbReference type="EMBL" id="JAFGIX010000008">
    <property type="protein sequence ID" value="MBN1571874.1"/>
    <property type="molecule type" value="Genomic_DNA"/>
</dbReference>
<name>A0A9D8KD37_9DELT</name>
<dbReference type="Gene3D" id="3.40.47.10">
    <property type="match status" value="1"/>
</dbReference>
<proteinExistence type="predicted"/>